<evidence type="ECO:0000256" key="1">
    <source>
        <dbReference type="ARBA" id="ARBA00004418"/>
    </source>
</evidence>
<evidence type="ECO:0000256" key="4">
    <source>
        <dbReference type="ARBA" id="ARBA00023008"/>
    </source>
</evidence>
<evidence type="ECO:0000256" key="2">
    <source>
        <dbReference type="ARBA" id="ARBA00022723"/>
    </source>
</evidence>
<keyword evidence="2" id="KW-0479">Metal-binding</keyword>
<keyword evidence="4" id="KW-0186">Copper</keyword>
<dbReference type="Proteomes" id="UP001265550">
    <property type="component" value="Unassembled WGS sequence"/>
</dbReference>
<dbReference type="InterPro" id="IPR000923">
    <property type="entry name" value="BlueCu_1"/>
</dbReference>
<keyword evidence="3" id="KW-0574">Periplasm</keyword>
<evidence type="ECO:0000313" key="6">
    <source>
        <dbReference type="EMBL" id="MDR7094695.1"/>
    </source>
</evidence>
<dbReference type="PANTHER" id="PTHR38439">
    <property type="entry name" value="AURACYANIN-B"/>
    <property type="match status" value="1"/>
</dbReference>
<dbReference type="InterPro" id="IPR050845">
    <property type="entry name" value="Cu-binding_ET"/>
</dbReference>
<dbReference type="PROSITE" id="PS00079">
    <property type="entry name" value="MULTICOPPER_OXIDASE1"/>
    <property type="match status" value="1"/>
</dbReference>
<proteinExistence type="predicted"/>
<dbReference type="InterPro" id="IPR033138">
    <property type="entry name" value="Cu_oxidase_CS"/>
</dbReference>
<dbReference type="Pfam" id="PF00127">
    <property type="entry name" value="Copper-bind"/>
    <property type="match status" value="1"/>
</dbReference>
<feature type="domain" description="Blue (type 1) copper" evidence="5">
    <location>
        <begin position="63"/>
        <end position="168"/>
    </location>
</feature>
<sequence length="171" mass="18894">MQHNTTSRRHFQLSLVALPWALALPAARSHGNQHGHAPAAVVKEQKPWGIAAEPGAVTRTVEIRMTDDMKFSPSHLEVREGETLRLRAVNKGQVMHEIVLGTSAELKAHADMMKKHPGMEHDEPYMAHVPPGKAGDVVWTFNRAGEFEFACLIAGHFEAGMRGTIRVKPRA</sequence>
<dbReference type="SUPFAM" id="SSF49503">
    <property type="entry name" value="Cupredoxins"/>
    <property type="match status" value="1"/>
</dbReference>
<comment type="subcellular location">
    <subcellularLocation>
        <location evidence="1">Periplasm</location>
    </subcellularLocation>
</comment>
<name>A0ABU1VBC0_9BURK</name>
<dbReference type="Gene3D" id="2.60.40.420">
    <property type="entry name" value="Cupredoxins - blue copper proteins"/>
    <property type="match status" value="1"/>
</dbReference>
<dbReference type="InterPro" id="IPR008972">
    <property type="entry name" value="Cupredoxin"/>
</dbReference>
<gene>
    <name evidence="6" type="ORF">J2X09_002438</name>
</gene>
<evidence type="ECO:0000256" key="3">
    <source>
        <dbReference type="ARBA" id="ARBA00022764"/>
    </source>
</evidence>
<dbReference type="PANTHER" id="PTHR38439:SF3">
    <property type="entry name" value="COPPER-RESISTANT CUPROPROTEIN COPI"/>
    <property type="match status" value="1"/>
</dbReference>
<evidence type="ECO:0000259" key="5">
    <source>
        <dbReference type="Pfam" id="PF00127"/>
    </source>
</evidence>
<protein>
    <submittedName>
        <fullName evidence="6">Cupredoxin-like copper-binding protein</fullName>
    </submittedName>
</protein>
<keyword evidence="7" id="KW-1185">Reference proteome</keyword>
<organism evidence="6 7">
    <name type="scientific">Hydrogenophaga laconesensis</name>
    <dbReference type="NCBI Taxonomy" id="1805971"/>
    <lineage>
        <taxon>Bacteria</taxon>
        <taxon>Pseudomonadati</taxon>
        <taxon>Pseudomonadota</taxon>
        <taxon>Betaproteobacteria</taxon>
        <taxon>Burkholderiales</taxon>
        <taxon>Comamonadaceae</taxon>
        <taxon>Hydrogenophaga</taxon>
    </lineage>
</organism>
<dbReference type="EMBL" id="JAVDWE010000006">
    <property type="protein sequence ID" value="MDR7094695.1"/>
    <property type="molecule type" value="Genomic_DNA"/>
</dbReference>
<dbReference type="RefSeq" id="WP_204733832.1">
    <property type="nucleotide sequence ID" value="NZ_JAVDWE010000006.1"/>
</dbReference>
<reference evidence="6 7" key="1">
    <citation type="submission" date="2023-07" db="EMBL/GenBank/DDBJ databases">
        <title>Sorghum-associated microbial communities from plants grown in Nebraska, USA.</title>
        <authorList>
            <person name="Schachtman D."/>
        </authorList>
    </citation>
    <scope>NUCLEOTIDE SEQUENCE [LARGE SCALE GENOMIC DNA]</scope>
    <source>
        <strain evidence="6 7">BE240</strain>
    </source>
</reference>
<dbReference type="CDD" id="cd04211">
    <property type="entry name" value="Cupredoxin_like_2"/>
    <property type="match status" value="1"/>
</dbReference>
<evidence type="ECO:0000313" key="7">
    <source>
        <dbReference type="Proteomes" id="UP001265550"/>
    </source>
</evidence>
<comment type="caution">
    <text evidence="6">The sequence shown here is derived from an EMBL/GenBank/DDBJ whole genome shotgun (WGS) entry which is preliminary data.</text>
</comment>
<accession>A0ABU1VBC0</accession>